<protein>
    <submittedName>
        <fullName evidence="1">Uncharacterized protein</fullName>
    </submittedName>
</protein>
<name>A0ACC0CDD2_CATRO</name>
<organism evidence="1 2">
    <name type="scientific">Catharanthus roseus</name>
    <name type="common">Madagascar periwinkle</name>
    <name type="synonym">Vinca rosea</name>
    <dbReference type="NCBI Taxonomy" id="4058"/>
    <lineage>
        <taxon>Eukaryota</taxon>
        <taxon>Viridiplantae</taxon>
        <taxon>Streptophyta</taxon>
        <taxon>Embryophyta</taxon>
        <taxon>Tracheophyta</taxon>
        <taxon>Spermatophyta</taxon>
        <taxon>Magnoliopsida</taxon>
        <taxon>eudicotyledons</taxon>
        <taxon>Gunneridae</taxon>
        <taxon>Pentapetalae</taxon>
        <taxon>asterids</taxon>
        <taxon>lamiids</taxon>
        <taxon>Gentianales</taxon>
        <taxon>Apocynaceae</taxon>
        <taxon>Rauvolfioideae</taxon>
        <taxon>Vinceae</taxon>
        <taxon>Catharanthinae</taxon>
        <taxon>Catharanthus</taxon>
    </lineage>
</organism>
<gene>
    <name evidence="1" type="ORF">M9H77_04168</name>
</gene>
<keyword evidence="2" id="KW-1185">Reference proteome</keyword>
<reference evidence="2" key="1">
    <citation type="journal article" date="2023" name="Nat. Plants">
        <title>Single-cell RNA sequencing provides a high-resolution roadmap for understanding the multicellular compartmentation of specialized metabolism.</title>
        <authorList>
            <person name="Sun S."/>
            <person name="Shen X."/>
            <person name="Li Y."/>
            <person name="Li Y."/>
            <person name="Wang S."/>
            <person name="Li R."/>
            <person name="Zhang H."/>
            <person name="Shen G."/>
            <person name="Guo B."/>
            <person name="Wei J."/>
            <person name="Xu J."/>
            <person name="St-Pierre B."/>
            <person name="Chen S."/>
            <person name="Sun C."/>
        </authorList>
    </citation>
    <scope>NUCLEOTIDE SEQUENCE [LARGE SCALE GENOMIC DNA]</scope>
</reference>
<evidence type="ECO:0000313" key="1">
    <source>
        <dbReference type="EMBL" id="KAI5682940.1"/>
    </source>
</evidence>
<dbReference type="Proteomes" id="UP001060085">
    <property type="component" value="Linkage Group LG01"/>
</dbReference>
<evidence type="ECO:0000313" key="2">
    <source>
        <dbReference type="Proteomes" id="UP001060085"/>
    </source>
</evidence>
<dbReference type="EMBL" id="CM044701">
    <property type="protein sequence ID" value="KAI5682940.1"/>
    <property type="molecule type" value="Genomic_DNA"/>
</dbReference>
<proteinExistence type="predicted"/>
<comment type="caution">
    <text evidence="1">The sequence shown here is derived from an EMBL/GenBank/DDBJ whole genome shotgun (WGS) entry which is preliminary data.</text>
</comment>
<accession>A0ACC0CDD2</accession>
<sequence>MEEKEGKQQELMLKPSSSLTIPSSESNSMLSTTLGRVMHTLLNTRPRKLQDTISRLQSPPKMAPLSVSLEQSLWFLHKYVGEAAEKGKTLDEVLVPMIEHSLKFLESKHNSQSLILLNWLFQDEVLFQALATNLADVVSRKDDHYIAFGWCIIARALIEYETSMNKLLTNGIREKYPQLLKVLSSCITHLLALVCSGSTLREGFVLPTRLAVAAADFIISHTVALTRKDLDSGVSANKEKLFTSNLQNQSISTLAAASNEKVKTASKGLELSKNLEMKSLLWAHMDDLITLVDRLRAWSRKSRSLHLRGLERVFNWLQETKRRYLRSRNEAGRYGNSEDWNSASLIMLETLWNAVALSRLQLLSAIQRIVGPILVWNSDNHGEEPSLDKDGGTETVKFFLTCLSLLLGRLDSKQFETALADYGPQLSKVLISQLRSVDEEVIDGAVSIFRAAVFRSNQGSSRDCLGDTREMKAVMPMLLHLLDERDGAAKAVIKLVAEYCSLCLDIDCLKEVLKRLISGNGSQKMNAVDVISDLINISAESVTSLSPQMWQDIADKLLECLADEESVIQARSVNLIPSIARPLITNLKDMLPEVNTAHHLVSYLLHLVCSFFLPQLCFCFSARLVRCLIRSVSPTLMTFSISSYIFFSWA</sequence>